<comment type="caution">
    <text evidence="2">The sequence shown here is derived from an EMBL/GenBank/DDBJ whole genome shotgun (WGS) entry which is preliminary data.</text>
</comment>
<evidence type="ECO:0000313" key="2">
    <source>
        <dbReference type="EMBL" id="GBL73598.1"/>
    </source>
</evidence>
<dbReference type="Proteomes" id="UP000499080">
    <property type="component" value="Unassembled WGS sequence"/>
</dbReference>
<gene>
    <name evidence="2" type="ORF">AVEN_3445_1</name>
</gene>
<feature type="non-terminal residue" evidence="2">
    <location>
        <position position="56"/>
    </location>
</feature>
<dbReference type="EMBL" id="BGPR01230521">
    <property type="protein sequence ID" value="GBL73598.1"/>
    <property type="molecule type" value="Genomic_DNA"/>
</dbReference>
<reference evidence="2 3" key="1">
    <citation type="journal article" date="2019" name="Sci. Rep.">
        <title>Orb-weaving spider Araneus ventricosus genome elucidates the spidroin gene catalogue.</title>
        <authorList>
            <person name="Kono N."/>
            <person name="Nakamura H."/>
            <person name="Ohtoshi R."/>
            <person name="Moran D.A.P."/>
            <person name="Shinohara A."/>
            <person name="Yoshida Y."/>
            <person name="Fujiwara M."/>
            <person name="Mori M."/>
            <person name="Tomita M."/>
            <person name="Arakawa K."/>
        </authorList>
    </citation>
    <scope>NUCLEOTIDE SEQUENCE [LARGE SCALE GENOMIC DNA]</scope>
</reference>
<protein>
    <submittedName>
        <fullName evidence="2">Uncharacterized protein</fullName>
    </submittedName>
</protein>
<dbReference type="AlphaFoldDB" id="A0A4Y2A1G7"/>
<feature type="region of interest" description="Disordered" evidence="1">
    <location>
        <begin position="1"/>
        <end position="28"/>
    </location>
</feature>
<keyword evidence="3" id="KW-1185">Reference proteome</keyword>
<evidence type="ECO:0000313" key="3">
    <source>
        <dbReference type="Proteomes" id="UP000499080"/>
    </source>
</evidence>
<organism evidence="2 3">
    <name type="scientific">Araneus ventricosus</name>
    <name type="common">Orbweaver spider</name>
    <name type="synonym">Epeira ventricosa</name>
    <dbReference type="NCBI Taxonomy" id="182803"/>
    <lineage>
        <taxon>Eukaryota</taxon>
        <taxon>Metazoa</taxon>
        <taxon>Ecdysozoa</taxon>
        <taxon>Arthropoda</taxon>
        <taxon>Chelicerata</taxon>
        <taxon>Arachnida</taxon>
        <taxon>Araneae</taxon>
        <taxon>Araneomorphae</taxon>
        <taxon>Entelegynae</taxon>
        <taxon>Araneoidea</taxon>
        <taxon>Araneidae</taxon>
        <taxon>Araneus</taxon>
    </lineage>
</organism>
<proteinExistence type="predicted"/>
<sequence>MTGRAKAQPEEKTVGQVELPPKDHNPTSVYIPVTTTTQLQTCPMNLARRDFAKCNL</sequence>
<name>A0A4Y2A1G7_ARAVE</name>
<evidence type="ECO:0000256" key="1">
    <source>
        <dbReference type="SAM" id="MobiDB-lite"/>
    </source>
</evidence>
<accession>A0A4Y2A1G7</accession>